<protein>
    <submittedName>
        <fullName evidence="1">Uncharacterized protein</fullName>
    </submittedName>
</protein>
<reference evidence="1 2" key="1">
    <citation type="submission" date="2016-11" db="EMBL/GenBank/DDBJ databases">
        <title>Trade-off between light-utilization and light-protection in marine flavobacteria.</title>
        <authorList>
            <person name="Kumagai Y."/>
        </authorList>
    </citation>
    <scope>NUCLEOTIDE SEQUENCE [LARGE SCALE GENOMIC DNA]</scope>
    <source>
        <strain evidence="1 2">NBRC 107125</strain>
    </source>
</reference>
<dbReference type="STRING" id="716816.BST96_07660"/>
<gene>
    <name evidence="1" type="ORF">BST96_07660</name>
</gene>
<dbReference type="KEGG" id="osg:BST96_07660"/>
<dbReference type="AlphaFoldDB" id="A0A1X9NDN6"/>
<keyword evidence="2" id="KW-1185">Reference proteome</keyword>
<name>A0A1X9NDN6_9GAMM</name>
<evidence type="ECO:0000313" key="1">
    <source>
        <dbReference type="EMBL" id="ARN74005.1"/>
    </source>
</evidence>
<proteinExistence type="predicted"/>
<sequence length="82" mass="9465">MASKEGHKSDTERHRIEGFMEAGVFLSISTYKAMSDVMARVHLEVWGKTVQQRQEEAKNQWQDDAVDYGIYETPTIDRSSKK</sequence>
<dbReference type="EMBL" id="CP019343">
    <property type="protein sequence ID" value="ARN74005.1"/>
    <property type="molecule type" value="Genomic_DNA"/>
</dbReference>
<organism evidence="1 2">
    <name type="scientific">Oceanicoccus sagamiensis</name>
    <dbReference type="NCBI Taxonomy" id="716816"/>
    <lineage>
        <taxon>Bacteria</taxon>
        <taxon>Pseudomonadati</taxon>
        <taxon>Pseudomonadota</taxon>
        <taxon>Gammaproteobacteria</taxon>
        <taxon>Cellvibrionales</taxon>
        <taxon>Spongiibacteraceae</taxon>
        <taxon>Oceanicoccus</taxon>
    </lineage>
</organism>
<accession>A0A1X9NDN6</accession>
<dbReference type="Proteomes" id="UP000193450">
    <property type="component" value="Chromosome"/>
</dbReference>
<evidence type="ECO:0000313" key="2">
    <source>
        <dbReference type="Proteomes" id="UP000193450"/>
    </source>
</evidence>